<sequence length="361" mass="41395">MAEIWPCKVLITGRATMYSKYYLLYLLVPFTLLEIAKARCLNNVYNSRLKGFKLDTTVLMIKVVSDKLGCLLECHKEACCRSINYKKTSTFRNEPNCEILHHVVHNSSENALMKNSSFDYVYLVDPEKEYNASCFANHSEDNVRVPQQSCASFYESGEREDGVYTVDPDGFGTFKVWCDMQNGGGWTVFQRRQDGSVDFYRGWSDYKVGFGNLTGELWLGLDKIHRLTTSAAQSSYLRVDMWDFAGTHAYAEYKNFSVASESDSYKLSIGIFSGNAGDSFSNLNGMMFTTNDRDNDVNIDHNCARRRQGAWWYKACGYSNLNGRYFATLNMTAKGCRISCYHWKNDYRTVMKNIEMKIRPS</sequence>
<evidence type="ECO:0000313" key="1">
    <source>
        <dbReference type="EMBL" id="CAB4017315.1"/>
    </source>
</evidence>
<dbReference type="InterPro" id="IPR036056">
    <property type="entry name" value="Fibrinogen-like_C"/>
</dbReference>
<organism evidence="1 2">
    <name type="scientific">Paramuricea clavata</name>
    <name type="common">Red gorgonian</name>
    <name type="synonym">Violescent sea-whip</name>
    <dbReference type="NCBI Taxonomy" id="317549"/>
    <lineage>
        <taxon>Eukaryota</taxon>
        <taxon>Metazoa</taxon>
        <taxon>Cnidaria</taxon>
        <taxon>Anthozoa</taxon>
        <taxon>Octocorallia</taxon>
        <taxon>Malacalcyonacea</taxon>
        <taxon>Plexauridae</taxon>
        <taxon>Paramuricea</taxon>
    </lineage>
</organism>
<dbReference type="PANTHER" id="PTHR19143">
    <property type="entry name" value="FIBRINOGEN/TENASCIN/ANGIOPOEITIN"/>
    <property type="match status" value="1"/>
</dbReference>
<evidence type="ECO:0000313" key="2">
    <source>
        <dbReference type="Proteomes" id="UP001152795"/>
    </source>
</evidence>
<accession>A0A6S7IEE2</accession>
<comment type="caution">
    <text evidence="1">The sequence shown here is derived from an EMBL/GenBank/DDBJ whole genome shotgun (WGS) entry which is preliminary data.</text>
</comment>
<protein>
    <submittedName>
        <fullName evidence="1">Uncharacterized protein</fullName>
    </submittedName>
</protein>
<dbReference type="OrthoDB" id="9990035at2759"/>
<dbReference type="GO" id="GO:0005615">
    <property type="term" value="C:extracellular space"/>
    <property type="evidence" value="ECO:0007669"/>
    <property type="project" value="TreeGrafter"/>
</dbReference>
<dbReference type="SMART" id="SM00186">
    <property type="entry name" value="FBG"/>
    <property type="match status" value="1"/>
</dbReference>
<reference evidence="1" key="1">
    <citation type="submission" date="2020-04" db="EMBL/GenBank/DDBJ databases">
        <authorList>
            <person name="Alioto T."/>
            <person name="Alioto T."/>
            <person name="Gomez Garrido J."/>
        </authorList>
    </citation>
    <scope>NUCLEOTIDE SEQUENCE</scope>
    <source>
        <strain evidence="1">A484AB</strain>
    </source>
</reference>
<gene>
    <name evidence="1" type="ORF">PACLA_8A043906</name>
</gene>
<dbReference type="InterPro" id="IPR020837">
    <property type="entry name" value="Fibrinogen_CS"/>
</dbReference>
<dbReference type="InterPro" id="IPR002181">
    <property type="entry name" value="Fibrinogen_a/b/g_C_dom"/>
</dbReference>
<dbReference type="InterPro" id="IPR014716">
    <property type="entry name" value="Fibrinogen_a/b/g_C_1"/>
</dbReference>
<dbReference type="AlphaFoldDB" id="A0A6S7IEE2"/>
<dbReference type="PROSITE" id="PS51406">
    <property type="entry name" value="FIBRINOGEN_C_2"/>
    <property type="match status" value="1"/>
</dbReference>
<dbReference type="EMBL" id="CACRXK020009489">
    <property type="protein sequence ID" value="CAB4017315.1"/>
    <property type="molecule type" value="Genomic_DNA"/>
</dbReference>
<name>A0A6S7IEE2_PARCT</name>
<dbReference type="Pfam" id="PF00147">
    <property type="entry name" value="Fibrinogen_C"/>
    <property type="match status" value="1"/>
</dbReference>
<keyword evidence="2" id="KW-1185">Reference proteome</keyword>
<dbReference type="PROSITE" id="PS00514">
    <property type="entry name" value="FIBRINOGEN_C_1"/>
    <property type="match status" value="1"/>
</dbReference>
<dbReference type="Gene3D" id="3.90.215.10">
    <property type="entry name" value="Gamma Fibrinogen, chain A, domain 1"/>
    <property type="match status" value="1"/>
</dbReference>
<dbReference type="PANTHER" id="PTHR19143:SF458">
    <property type="entry name" value="FIBRINOGEN C-TERMINAL DOMAIN-CONTAINING PROTEIN-RELATED"/>
    <property type="match status" value="1"/>
</dbReference>
<dbReference type="NCBIfam" id="NF040941">
    <property type="entry name" value="GGGWT_bact"/>
    <property type="match status" value="1"/>
</dbReference>
<dbReference type="CDD" id="cd00087">
    <property type="entry name" value="FReD"/>
    <property type="match status" value="1"/>
</dbReference>
<dbReference type="FunFam" id="3.90.215.10:FF:000001">
    <property type="entry name" value="Tenascin isoform 1"/>
    <property type="match status" value="1"/>
</dbReference>
<dbReference type="SUPFAM" id="SSF56496">
    <property type="entry name" value="Fibrinogen C-terminal domain-like"/>
    <property type="match status" value="1"/>
</dbReference>
<dbReference type="InterPro" id="IPR050373">
    <property type="entry name" value="Fibrinogen_C-term_domain"/>
</dbReference>
<proteinExistence type="predicted"/>
<dbReference type="Proteomes" id="UP001152795">
    <property type="component" value="Unassembled WGS sequence"/>
</dbReference>